<dbReference type="HOGENOM" id="CLU_246288_0_0_1"/>
<organism evidence="2">
    <name type="scientific">Oryza nivara</name>
    <name type="common">Indian wild rice</name>
    <name type="synonym">Oryza sativa f. spontanea</name>
    <dbReference type="NCBI Taxonomy" id="4536"/>
    <lineage>
        <taxon>Eukaryota</taxon>
        <taxon>Viridiplantae</taxon>
        <taxon>Streptophyta</taxon>
        <taxon>Embryophyta</taxon>
        <taxon>Tracheophyta</taxon>
        <taxon>Spermatophyta</taxon>
        <taxon>Magnoliopsida</taxon>
        <taxon>Liliopsida</taxon>
        <taxon>Poales</taxon>
        <taxon>Poaceae</taxon>
        <taxon>BOP clade</taxon>
        <taxon>Oryzoideae</taxon>
        <taxon>Oryzeae</taxon>
        <taxon>Oryzinae</taxon>
        <taxon>Oryza</taxon>
    </lineage>
</organism>
<feature type="transmembrane region" description="Helical" evidence="1">
    <location>
        <begin position="245"/>
        <end position="262"/>
    </location>
</feature>
<dbReference type="eggNOG" id="ENOG502QRQI">
    <property type="taxonomic scope" value="Eukaryota"/>
</dbReference>
<dbReference type="Gene3D" id="1.25.10.10">
    <property type="entry name" value="Leucine-rich Repeat Variant"/>
    <property type="match status" value="2"/>
</dbReference>
<feature type="transmembrane region" description="Helical" evidence="1">
    <location>
        <begin position="1056"/>
        <end position="1086"/>
    </location>
</feature>
<dbReference type="Proteomes" id="UP000006591">
    <property type="component" value="Chromosome 4"/>
</dbReference>
<feature type="transmembrane region" description="Helical" evidence="1">
    <location>
        <begin position="1107"/>
        <end position="1133"/>
    </location>
</feature>
<sequence length="1529" mass="170995">MPKQTESVVIDVAETTVAQPEASCASQLPNTAPEKQLNLFVRVVASVERAGNALGTLAFTWATVVLLGGYPTSVNFEDFVFATTLFFLEAPRMFSPNRSEYQLFFRTWGAFRPFSWNRAIVVICLDDVSEYLRSNQRREFHSLVVSMLMLVAATMPIPGVHKLKSGPLHNAILLWSPLVVMLLLVPSIVCKQTAVAHKGNCLIARTFYMISLVTVLLLIISKLQFPSITRIVHRPVIHKLQSCHQVILVFCMCLAAVPLVFFSPNLILMIVLTLLTTVCGSLQIPAAVIRVEIALMRLLPQDYCSEGDPANDSGKINLKPTLNVFYGMVLGQGILYLAARILEFFSFFPRRSLARRGGFRGQKGVQSVDMYYEYAFEKCMNTSILAPKKMNLTTFAMDSLKSGSRKEQFCGVRILYSLVCREPYDKPVLSKVTNSRKTVTTLIQMLGWENPEDNQIRLLAAKITAELANGLRIVAISGAMNFISSLLDNHNKQQIHELTIQTDSGDEENCWVLKRWRQMIKQWSILEEEQWAESDILPALGLVILERLATYDLVNCVEISRSMDIIPKITGFTSNNGEKMCVNETGQKVLIEFSLRVLRILASIGGETGITLRHKISEDPFLLDNLAEILEDSRSNQDQELREMTIDILTKLAMDESTRKEIGSIQDLARMLQDNRYIYVAANVLQNLCKHSRVELRDSDVLELFSVLPEVLGRVMDADGKELEVLVGLSSQICSVSPESFTKAFKQGQNEEIFVEKLINALNANSKPNAQFPGIRRVIIEQLTYMMELNSRYATYFRNHGLMEALIRVEKTPSKTEKYRLFLGKAGLMEHKVHLSSLVARAKLIRARSDSMSSLTLLLLAAAATEKNSSPQAMIKMSYKLDGMSRDDSRRPASPFELLPRLKGRGNALGTLAFIWATVVLLGGYPDKCHLRRFCNEVGACIERVARGDRRERRAHAAAATAARVEGACSGVSCNWHDVVSSSSETTMQSASPCHFALEPIICNPIAGLRFPCIVKLVGNVLGRKLLPWRQVILNMCMLAAIVMLVFTFSDELPGRLVIIVYDVSALLLLSFGNFQIPAAAVRVVLASLGLHKKNGENSEKNLKASLIIFYGMVLGQGILYIVACLLEVFSFIPRKYLIRHGGLGGQMGVEYVNLYYAYAFEKCMGGAVLAPKKISLITFAMDSLNSDSSRKKLYGVQMLHKFLKKEQLRTKTITKLTNDTRTVVSLFDMLDWTSNGDEEIRLFAAKVTAELAGSLQVVQIPGATQLVASLLDTDHQQTTRDHFLFIDSQVGREDSPIQQDGMGQQNSPVLKYLKQMVIYCLIPVDEPSNVDEQNSCMVRCWKQITKCWSVPEEEPSTDQDFLPVQGLIILERLANFDLGNCMEISRTGLISKMIDFTSYRNHMISTNEAHQIMLASLSLRVLRRLASTEGKLGVTLRQQILDHTFILSNLAEIMDDNGSSHELKQLAAEILKNLAMDRNTSEDIGHIRVIISSLMRAFLSQDPSSSTNSNHLLWKNVGRITNELHSIV</sequence>
<evidence type="ECO:0000313" key="3">
    <source>
        <dbReference type="Proteomes" id="UP000006591"/>
    </source>
</evidence>
<feature type="transmembrane region" description="Helical" evidence="1">
    <location>
        <begin position="324"/>
        <end position="348"/>
    </location>
</feature>
<keyword evidence="3" id="KW-1185">Reference proteome</keyword>
<evidence type="ECO:0000313" key="2">
    <source>
        <dbReference type="EnsemblPlants" id="ONIVA04G05590.1"/>
    </source>
</evidence>
<accession>A0A0E0GYY4</accession>
<keyword evidence="1" id="KW-1133">Transmembrane helix</keyword>
<keyword evidence="1" id="KW-0812">Transmembrane</keyword>
<dbReference type="InterPro" id="IPR011989">
    <property type="entry name" value="ARM-like"/>
</dbReference>
<feature type="transmembrane region" description="Helical" evidence="1">
    <location>
        <begin position="172"/>
        <end position="190"/>
    </location>
</feature>
<dbReference type="PANTHER" id="PTHR33115">
    <property type="entry name" value="ARM REPEAT SUPERFAMILY PROTEIN"/>
    <property type="match status" value="1"/>
</dbReference>
<reference evidence="2" key="1">
    <citation type="submission" date="2015-04" db="UniProtKB">
        <authorList>
            <consortium name="EnsemblPlants"/>
        </authorList>
    </citation>
    <scope>IDENTIFICATION</scope>
    <source>
        <strain evidence="2">SL10</strain>
    </source>
</reference>
<dbReference type="EnsemblPlants" id="ONIVA04G05590.1">
    <property type="protein sequence ID" value="ONIVA04G05590.1"/>
    <property type="gene ID" value="ONIVA04G05590"/>
</dbReference>
<evidence type="ECO:0008006" key="4">
    <source>
        <dbReference type="Google" id="ProtNLM"/>
    </source>
</evidence>
<feature type="transmembrane region" description="Helical" evidence="1">
    <location>
        <begin position="202"/>
        <end position="225"/>
    </location>
</feature>
<protein>
    <recommendedName>
        <fullName evidence="4">BLE2 protein</fullName>
    </recommendedName>
</protein>
<dbReference type="STRING" id="4536.A0A0E0GYY4"/>
<proteinExistence type="predicted"/>
<dbReference type="Gramene" id="ONIVA04G05590.1">
    <property type="protein sequence ID" value="ONIVA04G05590.1"/>
    <property type="gene ID" value="ONIVA04G05590"/>
</dbReference>
<dbReference type="SUPFAM" id="SSF48371">
    <property type="entry name" value="ARM repeat"/>
    <property type="match status" value="2"/>
</dbReference>
<dbReference type="InterPro" id="IPR016024">
    <property type="entry name" value="ARM-type_fold"/>
</dbReference>
<dbReference type="PANTHER" id="PTHR33115:SF11">
    <property type="entry name" value="OS07G0654700 PROTEIN"/>
    <property type="match status" value="1"/>
</dbReference>
<keyword evidence="1" id="KW-0472">Membrane</keyword>
<name>A0A0E0GYY4_ORYNI</name>
<feature type="transmembrane region" description="Helical" evidence="1">
    <location>
        <begin position="1032"/>
        <end position="1050"/>
    </location>
</feature>
<evidence type="ECO:0000256" key="1">
    <source>
        <dbReference type="SAM" id="Phobius"/>
    </source>
</evidence>
<feature type="transmembrane region" description="Helical" evidence="1">
    <location>
        <begin position="140"/>
        <end position="160"/>
    </location>
</feature>
<reference evidence="2" key="2">
    <citation type="submission" date="2018-04" db="EMBL/GenBank/DDBJ databases">
        <title>OnivRS2 (Oryza nivara Reference Sequence Version 2).</title>
        <authorList>
            <person name="Zhang J."/>
            <person name="Kudrna D."/>
            <person name="Lee S."/>
            <person name="Talag J."/>
            <person name="Rajasekar S."/>
            <person name="Welchert J."/>
            <person name="Hsing Y.-I."/>
            <person name="Wing R.A."/>
        </authorList>
    </citation>
    <scope>NUCLEOTIDE SEQUENCE [LARGE SCALE GENOMIC DNA]</scope>
    <source>
        <strain evidence="2">SL10</strain>
    </source>
</reference>